<sequence>MPVRHWRVSCCFHIVPLGLPTAVAHMGKQARRWDKPITPRVWVDSCRRSTQRLPARALLGSFPMRASWNSQR</sequence>
<name>A0ACB9X7D9_CHAAC</name>
<accession>A0ACB9X7D9</accession>
<evidence type="ECO:0000313" key="1">
    <source>
        <dbReference type="EMBL" id="KAI4821854.1"/>
    </source>
</evidence>
<keyword evidence="2" id="KW-1185">Reference proteome</keyword>
<dbReference type="Proteomes" id="UP001057452">
    <property type="component" value="Chromosome 8"/>
</dbReference>
<proteinExistence type="predicted"/>
<organism evidence="1 2">
    <name type="scientific">Chaenocephalus aceratus</name>
    <name type="common">Blackfin icefish</name>
    <name type="synonym">Chaenichthys aceratus</name>
    <dbReference type="NCBI Taxonomy" id="36190"/>
    <lineage>
        <taxon>Eukaryota</taxon>
        <taxon>Metazoa</taxon>
        <taxon>Chordata</taxon>
        <taxon>Craniata</taxon>
        <taxon>Vertebrata</taxon>
        <taxon>Euteleostomi</taxon>
        <taxon>Actinopterygii</taxon>
        <taxon>Neopterygii</taxon>
        <taxon>Teleostei</taxon>
        <taxon>Neoteleostei</taxon>
        <taxon>Acanthomorphata</taxon>
        <taxon>Eupercaria</taxon>
        <taxon>Perciformes</taxon>
        <taxon>Notothenioidei</taxon>
        <taxon>Channichthyidae</taxon>
        <taxon>Chaenocephalus</taxon>
    </lineage>
</organism>
<comment type="caution">
    <text evidence="1">The sequence shown here is derived from an EMBL/GenBank/DDBJ whole genome shotgun (WGS) entry which is preliminary data.</text>
</comment>
<gene>
    <name evidence="1" type="ORF">KUCAC02_007432</name>
</gene>
<dbReference type="EMBL" id="CM043792">
    <property type="protein sequence ID" value="KAI4821854.1"/>
    <property type="molecule type" value="Genomic_DNA"/>
</dbReference>
<protein>
    <submittedName>
        <fullName evidence="1">Uncharacterized protein</fullName>
    </submittedName>
</protein>
<evidence type="ECO:0000313" key="2">
    <source>
        <dbReference type="Proteomes" id="UP001057452"/>
    </source>
</evidence>
<reference evidence="1" key="1">
    <citation type="submission" date="2022-05" db="EMBL/GenBank/DDBJ databases">
        <title>Chromosome-level genome of Chaenocephalus aceratus.</title>
        <authorList>
            <person name="Park H."/>
        </authorList>
    </citation>
    <scope>NUCLEOTIDE SEQUENCE</scope>
    <source>
        <strain evidence="1">KU_202001</strain>
    </source>
</reference>